<dbReference type="EMBL" id="JANEYF010002309">
    <property type="protein sequence ID" value="KAJ8948268.1"/>
    <property type="molecule type" value="Genomic_DNA"/>
</dbReference>
<organism evidence="1 2">
    <name type="scientific">Rhamnusium bicolor</name>
    <dbReference type="NCBI Taxonomy" id="1586634"/>
    <lineage>
        <taxon>Eukaryota</taxon>
        <taxon>Metazoa</taxon>
        <taxon>Ecdysozoa</taxon>
        <taxon>Arthropoda</taxon>
        <taxon>Hexapoda</taxon>
        <taxon>Insecta</taxon>
        <taxon>Pterygota</taxon>
        <taxon>Neoptera</taxon>
        <taxon>Endopterygota</taxon>
        <taxon>Coleoptera</taxon>
        <taxon>Polyphaga</taxon>
        <taxon>Cucujiformia</taxon>
        <taxon>Chrysomeloidea</taxon>
        <taxon>Cerambycidae</taxon>
        <taxon>Lepturinae</taxon>
        <taxon>Rhagiini</taxon>
        <taxon>Rhamnusium</taxon>
    </lineage>
</organism>
<reference evidence="1" key="1">
    <citation type="journal article" date="2023" name="Insect Mol. Biol.">
        <title>Genome sequencing provides insights into the evolution of gene families encoding plant cell wall-degrading enzymes in longhorned beetles.</title>
        <authorList>
            <person name="Shin N.R."/>
            <person name="Okamura Y."/>
            <person name="Kirsch R."/>
            <person name="Pauchet Y."/>
        </authorList>
    </citation>
    <scope>NUCLEOTIDE SEQUENCE</scope>
    <source>
        <strain evidence="1">RBIC_L_NR</strain>
    </source>
</reference>
<dbReference type="PANTHER" id="PTHR33053">
    <property type="entry name" value="PROTEIN, PUTATIVE-RELATED"/>
    <property type="match status" value="1"/>
</dbReference>
<comment type="caution">
    <text evidence="1">The sequence shown here is derived from an EMBL/GenBank/DDBJ whole genome shotgun (WGS) entry which is preliminary data.</text>
</comment>
<dbReference type="PANTHER" id="PTHR33053:SF9">
    <property type="entry name" value="AGAP000105-PA"/>
    <property type="match status" value="1"/>
</dbReference>
<sequence length="99" mass="11620">MASLWPILIQIKNIEILKSRVIMVGLYYGNEKPKFVNEYLRDFVNEAINLIQNGMCIEKKRYKFRIKMLTCDVPAKSYMLCIKGHTAYYSCTKCKQEGK</sequence>
<name>A0AAV8YBK8_9CUCU</name>
<keyword evidence="2" id="KW-1185">Reference proteome</keyword>
<accession>A0AAV8YBK8</accession>
<dbReference type="Proteomes" id="UP001162156">
    <property type="component" value="Unassembled WGS sequence"/>
</dbReference>
<evidence type="ECO:0000313" key="1">
    <source>
        <dbReference type="EMBL" id="KAJ8948268.1"/>
    </source>
</evidence>
<dbReference type="AlphaFoldDB" id="A0AAV8YBK8"/>
<evidence type="ECO:0000313" key="2">
    <source>
        <dbReference type="Proteomes" id="UP001162156"/>
    </source>
</evidence>
<proteinExistence type="predicted"/>
<gene>
    <name evidence="1" type="ORF">NQ314_008448</name>
</gene>
<protein>
    <recommendedName>
        <fullName evidence="3">Transposase zinc-binding domain-containing protein</fullName>
    </recommendedName>
</protein>
<evidence type="ECO:0008006" key="3">
    <source>
        <dbReference type="Google" id="ProtNLM"/>
    </source>
</evidence>